<evidence type="ECO:0000313" key="2">
    <source>
        <dbReference type="Proteomes" id="UP000504636"/>
    </source>
</evidence>
<reference evidence="3" key="3">
    <citation type="submission" date="2025-04" db="UniProtKB">
        <authorList>
            <consortium name="RefSeq"/>
        </authorList>
    </citation>
    <scope>IDENTIFICATION</scope>
    <source>
        <strain evidence="3">CBS 304.34</strain>
    </source>
</reference>
<gene>
    <name evidence="1 3" type="ORF">BDZ99DRAFT_461013</name>
</gene>
<dbReference type="OrthoDB" id="2906425at2759"/>
<dbReference type="RefSeq" id="XP_033579244.1">
    <property type="nucleotide sequence ID" value="XM_033719516.1"/>
</dbReference>
<dbReference type="EMBL" id="MU003697">
    <property type="protein sequence ID" value="KAF2812280.1"/>
    <property type="molecule type" value="Genomic_DNA"/>
</dbReference>
<dbReference type="AlphaFoldDB" id="A0A6A6YU38"/>
<reference evidence="1 3" key="1">
    <citation type="journal article" date="2020" name="Stud. Mycol.">
        <title>101 Dothideomycetes genomes: a test case for predicting lifestyles and emergence of pathogens.</title>
        <authorList>
            <person name="Haridas S."/>
            <person name="Albert R."/>
            <person name="Binder M."/>
            <person name="Bloem J."/>
            <person name="Labutti K."/>
            <person name="Salamov A."/>
            <person name="Andreopoulos B."/>
            <person name="Baker S."/>
            <person name="Barry K."/>
            <person name="Bills G."/>
            <person name="Bluhm B."/>
            <person name="Cannon C."/>
            <person name="Castanera R."/>
            <person name="Culley D."/>
            <person name="Daum C."/>
            <person name="Ezra D."/>
            <person name="Gonzalez J."/>
            <person name="Henrissat B."/>
            <person name="Kuo A."/>
            <person name="Liang C."/>
            <person name="Lipzen A."/>
            <person name="Lutzoni F."/>
            <person name="Magnuson J."/>
            <person name="Mondo S."/>
            <person name="Nolan M."/>
            <person name="Ohm R."/>
            <person name="Pangilinan J."/>
            <person name="Park H.-J."/>
            <person name="Ramirez L."/>
            <person name="Alfaro M."/>
            <person name="Sun H."/>
            <person name="Tritt A."/>
            <person name="Yoshinaga Y."/>
            <person name="Zwiers L.-H."/>
            <person name="Turgeon B."/>
            <person name="Goodwin S."/>
            <person name="Spatafora J."/>
            <person name="Crous P."/>
            <person name="Grigoriev I."/>
        </authorList>
    </citation>
    <scope>NUCLEOTIDE SEQUENCE</scope>
    <source>
        <strain evidence="1 3">CBS 304.34</strain>
    </source>
</reference>
<evidence type="ECO:0000313" key="1">
    <source>
        <dbReference type="EMBL" id="KAF2812280.1"/>
    </source>
</evidence>
<evidence type="ECO:0000313" key="3">
    <source>
        <dbReference type="RefSeq" id="XP_033579244.1"/>
    </source>
</evidence>
<protein>
    <submittedName>
        <fullName evidence="1 3">Uncharacterized protein</fullName>
    </submittedName>
</protein>
<dbReference type="GeneID" id="54460409"/>
<proteinExistence type="predicted"/>
<organism evidence="1">
    <name type="scientific">Mytilinidion resinicola</name>
    <dbReference type="NCBI Taxonomy" id="574789"/>
    <lineage>
        <taxon>Eukaryota</taxon>
        <taxon>Fungi</taxon>
        <taxon>Dikarya</taxon>
        <taxon>Ascomycota</taxon>
        <taxon>Pezizomycotina</taxon>
        <taxon>Dothideomycetes</taxon>
        <taxon>Pleosporomycetidae</taxon>
        <taxon>Mytilinidiales</taxon>
        <taxon>Mytilinidiaceae</taxon>
        <taxon>Mytilinidion</taxon>
    </lineage>
</organism>
<name>A0A6A6YU38_9PEZI</name>
<reference evidence="3" key="2">
    <citation type="submission" date="2020-04" db="EMBL/GenBank/DDBJ databases">
        <authorList>
            <consortium name="NCBI Genome Project"/>
        </authorList>
    </citation>
    <scope>NUCLEOTIDE SEQUENCE</scope>
    <source>
        <strain evidence="3">CBS 304.34</strain>
    </source>
</reference>
<sequence>MESPDLCWHSSERHYILSNSTFTKRELREEELPRSLYTGEPVWPRHSQERLQNKAATLQSIAANTKIPVPQFENIYMKDGLLHLQTKRSDGVQLSTIDPSQKADAVAKVEETMN</sequence>
<accession>A0A6A6YU38</accession>
<keyword evidence="2" id="KW-1185">Reference proteome</keyword>
<dbReference type="Proteomes" id="UP000504636">
    <property type="component" value="Unplaced"/>
</dbReference>